<comment type="subcellular location">
    <subcellularLocation>
        <location evidence="1">Membrane</location>
        <topology evidence="1">Single-pass membrane protein</topology>
    </subcellularLocation>
</comment>
<evidence type="ECO:0000256" key="5">
    <source>
        <dbReference type="ARBA" id="ARBA00023002"/>
    </source>
</evidence>
<dbReference type="InterPro" id="IPR002401">
    <property type="entry name" value="Cyt_P450_E_grp-I"/>
</dbReference>
<evidence type="ECO:0000256" key="7">
    <source>
        <dbReference type="RuleBase" id="RU000461"/>
    </source>
</evidence>
<organism evidence="9 10">
    <name type="scientific">Datura stramonium</name>
    <name type="common">Jimsonweed</name>
    <name type="synonym">Common thornapple</name>
    <dbReference type="NCBI Taxonomy" id="4076"/>
    <lineage>
        <taxon>Eukaryota</taxon>
        <taxon>Viridiplantae</taxon>
        <taxon>Streptophyta</taxon>
        <taxon>Embryophyta</taxon>
        <taxon>Tracheophyta</taxon>
        <taxon>Spermatophyta</taxon>
        <taxon>Magnoliopsida</taxon>
        <taxon>eudicotyledons</taxon>
        <taxon>Gunneridae</taxon>
        <taxon>Pentapetalae</taxon>
        <taxon>asterids</taxon>
        <taxon>lamiids</taxon>
        <taxon>Solanales</taxon>
        <taxon>Solanaceae</taxon>
        <taxon>Solanoideae</taxon>
        <taxon>Datureae</taxon>
        <taxon>Datura</taxon>
    </lineage>
</organism>
<reference evidence="9 10" key="1">
    <citation type="journal article" date="2021" name="BMC Genomics">
        <title>Datura genome reveals duplications of psychoactive alkaloid biosynthetic genes and high mutation rate following tissue culture.</title>
        <authorList>
            <person name="Rajewski A."/>
            <person name="Carter-House D."/>
            <person name="Stajich J."/>
            <person name="Litt A."/>
        </authorList>
    </citation>
    <scope>NUCLEOTIDE SEQUENCE [LARGE SCALE GENOMIC DNA]</scope>
    <source>
        <strain evidence="9">AR-01</strain>
    </source>
</reference>
<dbReference type="PRINTS" id="PR00385">
    <property type="entry name" value="P450"/>
</dbReference>
<keyword evidence="4 8" id="KW-1133">Transmembrane helix</keyword>
<sequence>MWNIIGLWAVGIIVVGISHWVYKWRNPKCKGEGVLPPGSMGFPIIGESIQYFCSHPYEGIPPFIAKRTARYGGLFKTSLLGQAVVISTDPEINHYVFQQEEKLFQCWYTKSALELTGKQGLIANSGALHKYLRNLVLSLIGPESLKRNLLPEIDVLTRKHLHRWATLGDVEVKEASEIMLFIYFAGKILGCDEQEALQLREHYKAFVNGFLSFPINVPGTAFHACLQGRKSGVKMIKDICNRRKSSNKEKRNEQDFLDYILDEMDKEEAFLSEAIAVDLIFLLLFAAYETTSSSITLLFKYITQHPQVLRQLKEEQDNIFRDRIDKDAPISWAEYKSMTFTHMVTNEIVRLANIVPGIFRKVLKDVEIKGYIIPAGWTLVICPSSVHLDPNKYEDPLMFNPWRWKNEELHSASKKFMAFGGGMRLCAGADLSKVQTSIFLYYLLKDYRWNVTKEGNITRQPGLFFKDGLRIQIHEKSEEMIA</sequence>
<dbReference type="PRINTS" id="PR00463">
    <property type="entry name" value="EP450I"/>
</dbReference>
<comment type="similarity">
    <text evidence="7">Belongs to the cytochrome P450 family.</text>
</comment>
<keyword evidence="7" id="KW-0503">Monooxygenase</keyword>
<dbReference type="EMBL" id="JACEIK010000285">
    <property type="protein sequence ID" value="MCD7454107.1"/>
    <property type="molecule type" value="Genomic_DNA"/>
</dbReference>
<keyword evidence="8" id="KW-0472">Membrane</keyword>
<keyword evidence="5 7" id="KW-0560">Oxidoreductase</keyword>
<evidence type="ECO:0000256" key="4">
    <source>
        <dbReference type="ARBA" id="ARBA00022989"/>
    </source>
</evidence>
<evidence type="ECO:0000256" key="3">
    <source>
        <dbReference type="ARBA" id="ARBA00022723"/>
    </source>
</evidence>
<evidence type="ECO:0000256" key="2">
    <source>
        <dbReference type="ARBA" id="ARBA00022692"/>
    </source>
</evidence>
<name>A0ABS8S4W3_DATST</name>
<dbReference type="PANTHER" id="PTHR24286:SF185">
    <property type="entry name" value="CYTOCHROME P450 87A3-LIKE"/>
    <property type="match status" value="1"/>
</dbReference>
<evidence type="ECO:0008006" key="11">
    <source>
        <dbReference type="Google" id="ProtNLM"/>
    </source>
</evidence>
<gene>
    <name evidence="9" type="ORF">HAX54_023469</name>
</gene>
<dbReference type="Pfam" id="PF00067">
    <property type="entry name" value="p450"/>
    <property type="match status" value="1"/>
</dbReference>
<accession>A0ABS8S4W3</accession>
<dbReference type="InterPro" id="IPR036396">
    <property type="entry name" value="Cyt_P450_sf"/>
</dbReference>
<evidence type="ECO:0000256" key="6">
    <source>
        <dbReference type="ARBA" id="ARBA00023004"/>
    </source>
</evidence>
<comment type="caution">
    <text evidence="9">The sequence shown here is derived from an EMBL/GenBank/DDBJ whole genome shotgun (WGS) entry which is preliminary data.</text>
</comment>
<dbReference type="InterPro" id="IPR017972">
    <property type="entry name" value="Cyt_P450_CS"/>
</dbReference>
<protein>
    <recommendedName>
        <fullName evidence="11">Cytochrome P450</fullName>
    </recommendedName>
</protein>
<dbReference type="Gene3D" id="1.10.630.10">
    <property type="entry name" value="Cytochrome P450"/>
    <property type="match status" value="1"/>
</dbReference>
<feature type="transmembrane region" description="Helical" evidence="8">
    <location>
        <begin position="6"/>
        <end position="22"/>
    </location>
</feature>
<evidence type="ECO:0000313" key="9">
    <source>
        <dbReference type="EMBL" id="MCD7454107.1"/>
    </source>
</evidence>
<dbReference type="SUPFAM" id="SSF48264">
    <property type="entry name" value="Cytochrome P450"/>
    <property type="match status" value="1"/>
</dbReference>
<keyword evidence="2 8" id="KW-0812">Transmembrane</keyword>
<evidence type="ECO:0000313" key="10">
    <source>
        <dbReference type="Proteomes" id="UP000823775"/>
    </source>
</evidence>
<evidence type="ECO:0000256" key="1">
    <source>
        <dbReference type="ARBA" id="ARBA00004167"/>
    </source>
</evidence>
<dbReference type="PROSITE" id="PS00086">
    <property type="entry name" value="CYTOCHROME_P450"/>
    <property type="match status" value="1"/>
</dbReference>
<keyword evidence="6 7" id="KW-0408">Iron</keyword>
<keyword evidence="3 7" id="KW-0479">Metal-binding</keyword>
<dbReference type="Proteomes" id="UP000823775">
    <property type="component" value="Unassembled WGS sequence"/>
</dbReference>
<proteinExistence type="inferred from homology"/>
<evidence type="ECO:0000256" key="8">
    <source>
        <dbReference type="SAM" id="Phobius"/>
    </source>
</evidence>
<keyword evidence="10" id="KW-1185">Reference proteome</keyword>
<keyword evidence="7" id="KW-0349">Heme</keyword>
<dbReference type="InterPro" id="IPR001128">
    <property type="entry name" value="Cyt_P450"/>
</dbReference>
<dbReference type="PANTHER" id="PTHR24286">
    <property type="entry name" value="CYTOCHROME P450 26"/>
    <property type="match status" value="1"/>
</dbReference>
<dbReference type="CDD" id="cd11043">
    <property type="entry name" value="CYP90-like"/>
    <property type="match status" value="1"/>
</dbReference>